<keyword evidence="1" id="KW-0812">Transmembrane</keyword>
<comment type="caution">
    <text evidence="3">The sequence shown here is derived from an EMBL/GenBank/DDBJ whole genome shotgun (WGS) entry which is preliminary data.</text>
</comment>
<dbReference type="InterPro" id="IPR036514">
    <property type="entry name" value="SGNH_hydro_sf"/>
</dbReference>
<proteinExistence type="predicted"/>
<evidence type="ECO:0000256" key="1">
    <source>
        <dbReference type="SAM" id="Phobius"/>
    </source>
</evidence>
<dbReference type="Pfam" id="PF13472">
    <property type="entry name" value="Lipase_GDSL_2"/>
    <property type="match status" value="1"/>
</dbReference>
<name>A0ABU1INK8_9BACL</name>
<protein>
    <submittedName>
        <fullName evidence="3">Lysophospholipase L1-like esterase</fullName>
    </submittedName>
</protein>
<accession>A0ABU1INK8</accession>
<dbReference type="SUPFAM" id="SSF52266">
    <property type="entry name" value="SGNH hydrolase"/>
    <property type="match status" value="1"/>
</dbReference>
<evidence type="ECO:0000313" key="3">
    <source>
        <dbReference type="EMBL" id="MDR6226376.1"/>
    </source>
</evidence>
<dbReference type="InterPro" id="IPR013830">
    <property type="entry name" value="SGNH_hydro"/>
</dbReference>
<evidence type="ECO:0000259" key="2">
    <source>
        <dbReference type="Pfam" id="PF13472"/>
    </source>
</evidence>
<dbReference type="PANTHER" id="PTHR30383:SF27">
    <property type="entry name" value="SPORE GERMINATION LIPASE LIPC"/>
    <property type="match status" value="1"/>
</dbReference>
<dbReference type="EMBL" id="JAVDQG010000005">
    <property type="protein sequence ID" value="MDR6226376.1"/>
    <property type="molecule type" value="Genomic_DNA"/>
</dbReference>
<dbReference type="RefSeq" id="WP_309866177.1">
    <property type="nucleotide sequence ID" value="NZ_JAVDQG010000005.1"/>
</dbReference>
<dbReference type="PANTHER" id="PTHR30383">
    <property type="entry name" value="THIOESTERASE 1/PROTEASE 1/LYSOPHOSPHOLIPASE L1"/>
    <property type="match status" value="1"/>
</dbReference>
<dbReference type="InterPro" id="IPR051532">
    <property type="entry name" value="Ester_Hydrolysis_Enzymes"/>
</dbReference>
<evidence type="ECO:0000313" key="4">
    <source>
        <dbReference type="Proteomes" id="UP001185012"/>
    </source>
</evidence>
<keyword evidence="1" id="KW-1133">Transmembrane helix</keyword>
<sequence length="273" mass="30491">MKIKGRPLWITIYILSFTSLVLLLIGFSWALAEVTGTSSAPQPEEARETDTIATPGGERLLVSLGDSLTRGTGDATGQGYFGRVRSSLREQDPTVNAVNLGIKGQTSSELKQQLTQKQVRDLLNNASWITLTIGGNDLFRGSGSLESIDRNEATATKEEYVDNLKTILESIRKENPEAPVLIFGLYNPFGNLEDRETTDALVREWNQSIEETIANDPGVVMIPVYDLFQLNPDHYLYTDHFHPNDNGYQMMADRLLQTLNAWEERPEVNTDAR</sequence>
<dbReference type="Proteomes" id="UP001185012">
    <property type="component" value="Unassembled WGS sequence"/>
</dbReference>
<dbReference type="Gene3D" id="3.40.50.1110">
    <property type="entry name" value="SGNH hydrolase"/>
    <property type="match status" value="1"/>
</dbReference>
<organism evidence="3 4">
    <name type="scientific">Desmospora profundinema</name>
    <dbReference type="NCBI Taxonomy" id="1571184"/>
    <lineage>
        <taxon>Bacteria</taxon>
        <taxon>Bacillati</taxon>
        <taxon>Bacillota</taxon>
        <taxon>Bacilli</taxon>
        <taxon>Bacillales</taxon>
        <taxon>Thermoactinomycetaceae</taxon>
        <taxon>Desmospora</taxon>
    </lineage>
</organism>
<dbReference type="CDD" id="cd04506">
    <property type="entry name" value="SGNH_hydrolase_YpmR_like"/>
    <property type="match status" value="1"/>
</dbReference>
<keyword evidence="4" id="KW-1185">Reference proteome</keyword>
<feature type="domain" description="SGNH hydrolase-type esterase" evidence="2">
    <location>
        <begin position="64"/>
        <end position="249"/>
    </location>
</feature>
<gene>
    <name evidence="3" type="ORF">JOE21_002383</name>
</gene>
<feature type="transmembrane region" description="Helical" evidence="1">
    <location>
        <begin position="12"/>
        <end position="32"/>
    </location>
</feature>
<keyword evidence="1" id="KW-0472">Membrane</keyword>
<reference evidence="3 4" key="1">
    <citation type="submission" date="2023-07" db="EMBL/GenBank/DDBJ databases">
        <title>Genomic Encyclopedia of Type Strains, Phase IV (KMG-IV): sequencing the most valuable type-strain genomes for metagenomic binning, comparative biology and taxonomic classification.</title>
        <authorList>
            <person name="Goeker M."/>
        </authorList>
    </citation>
    <scope>NUCLEOTIDE SEQUENCE [LARGE SCALE GENOMIC DNA]</scope>
    <source>
        <strain evidence="3 4">DSM 45903</strain>
    </source>
</reference>